<reference evidence="3" key="2">
    <citation type="submission" date="2021-09" db="EMBL/GenBank/DDBJ databases">
        <authorList>
            <person name="Gilroy R."/>
        </authorList>
    </citation>
    <scope>NUCLEOTIDE SEQUENCE</scope>
    <source>
        <strain evidence="3">CHK160-4876</strain>
    </source>
</reference>
<evidence type="ECO:0000256" key="1">
    <source>
        <dbReference type="ARBA" id="ARBA00022723"/>
    </source>
</evidence>
<dbReference type="PANTHER" id="PTHR33542:SF3">
    <property type="entry name" value="SIROHYDROCHLORIN FERROCHELATASE, CHLOROPLASTIC"/>
    <property type="match status" value="1"/>
</dbReference>
<dbReference type="Proteomes" id="UP000700212">
    <property type="component" value="Unassembled WGS sequence"/>
</dbReference>
<gene>
    <name evidence="3" type="ORF">K8V30_01660</name>
</gene>
<dbReference type="InterPro" id="IPR002762">
    <property type="entry name" value="CbiX-like"/>
</dbReference>
<evidence type="ECO:0000256" key="2">
    <source>
        <dbReference type="ARBA" id="ARBA00023239"/>
    </source>
</evidence>
<dbReference type="GO" id="GO:0016829">
    <property type="term" value="F:lyase activity"/>
    <property type="evidence" value="ECO:0007669"/>
    <property type="project" value="UniProtKB-KW"/>
</dbReference>
<evidence type="ECO:0000313" key="4">
    <source>
        <dbReference type="Proteomes" id="UP000700212"/>
    </source>
</evidence>
<protein>
    <submittedName>
        <fullName evidence="3">Sirohydrochlorin chelatase</fullName>
    </submittedName>
</protein>
<dbReference type="Pfam" id="PF01903">
    <property type="entry name" value="CbiX"/>
    <property type="match status" value="2"/>
</dbReference>
<dbReference type="SUPFAM" id="SSF53800">
    <property type="entry name" value="Chelatase"/>
    <property type="match status" value="1"/>
</dbReference>
<sequence length="249" mass="27390">MQAILYIGHGTRRAKGVAQAIRFFEHTMRYRQEAIQEIAFLELAAPSIPEGIATCVKKGATAIAIVPLLLIKASHAKADIPALIAEAKQRYPFITFTQSEPLGHHPLLIETLHTTITKQTALPQHAPILLVGRGSSDDAAVVHMQQVARQLTQRYSLHIIPCFLYGKGLRFEQAIASLHATSQKIVIVPYLLFAGLLSKHITQTVANLPPSAATFIRCDALGQSENIHLVLHQRIDEALQPLKEVSHYG</sequence>
<name>A0A921NB42_9BACL</name>
<dbReference type="Gene3D" id="3.40.50.1400">
    <property type="match status" value="2"/>
</dbReference>
<keyword evidence="2" id="KW-0456">Lyase</keyword>
<dbReference type="GO" id="GO:0046872">
    <property type="term" value="F:metal ion binding"/>
    <property type="evidence" value="ECO:0007669"/>
    <property type="project" value="UniProtKB-KW"/>
</dbReference>
<keyword evidence="1" id="KW-0479">Metal-binding</keyword>
<proteinExistence type="predicted"/>
<reference evidence="3" key="1">
    <citation type="journal article" date="2021" name="PeerJ">
        <title>Extensive microbial diversity within the chicken gut microbiome revealed by metagenomics and culture.</title>
        <authorList>
            <person name="Gilroy R."/>
            <person name="Ravi A."/>
            <person name="Getino M."/>
            <person name="Pursley I."/>
            <person name="Horton D.L."/>
            <person name="Alikhan N.F."/>
            <person name="Baker D."/>
            <person name="Gharbi K."/>
            <person name="Hall N."/>
            <person name="Watson M."/>
            <person name="Adriaenssens E.M."/>
            <person name="Foster-Nyarko E."/>
            <person name="Jarju S."/>
            <person name="Secka A."/>
            <person name="Antonio M."/>
            <person name="Oren A."/>
            <person name="Chaudhuri R.R."/>
            <person name="La Ragione R."/>
            <person name="Hildebrand F."/>
            <person name="Pallen M.J."/>
        </authorList>
    </citation>
    <scope>NUCLEOTIDE SEQUENCE</scope>
    <source>
        <strain evidence="3">CHK160-4876</strain>
    </source>
</reference>
<accession>A0A921NB42</accession>
<evidence type="ECO:0000313" key="3">
    <source>
        <dbReference type="EMBL" id="HJH10394.1"/>
    </source>
</evidence>
<dbReference type="CDD" id="cd03416">
    <property type="entry name" value="CbiX_SirB_N"/>
    <property type="match status" value="1"/>
</dbReference>
<dbReference type="PANTHER" id="PTHR33542">
    <property type="entry name" value="SIROHYDROCHLORIN FERROCHELATASE, CHLOROPLASTIC"/>
    <property type="match status" value="1"/>
</dbReference>
<dbReference type="InterPro" id="IPR050963">
    <property type="entry name" value="Sirohydro_Cobaltochel/CbiX"/>
</dbReference>
<comment type="caution">
    <text evidence="3">The sequence shown here is derived from an EMBL/GenBank/DDBJ whole genome shotgun (WGS) entry which is preliminary data.</text>
</comment>
<organism evidence="3 4">
    <name type="scientific">Metalysinibacillus jejuensis</name>
    <dbReference type="NCBI Taxonomy" id="914327"/>
    <lineage>
        <taxon>Bacteria</taxon>
        <taxon>Bacillati</taxon>
        <taxon>Bacillota</taxon>
        <taxon>Bacilli</taxon>
        <taxon>Bacillales</taxon>
        <taxon>Caryophanaceae</taxon>
        <taxon>Metalysinibacillus</taxon>
    </lineage>
</organism>
<dbReference type="EMBL" id="DYTV01000017">
    <property type="protein sequence ID" value="HJH10394.1"/>
    <property type="molecule type" value="Genomic_DNA"/>
</dbReference>
<dbReference type="AlphaFoldDB" id="A0A921NB42"/>